<evidence type="ECO:0000259" key="8">
    <source>
        <dbReference type="PROSITE" id="PS50048"/>
    </source>
</evidence>
<name>A0A1H6PRH6_YARLL</name>
<dbReference type="InterPro" id="IPR007219">
    <property type="entry name" value="XnlR_reg_dom"/>
</dbReference>
<feature type="region of interest" description="Disordered" evidence="7">
    <location>
        <begin position="653"/>
        <end position="717"/>
    </location>
</feature>
<dbReference type="SMART" id="SM00066">
    <property type="entry name" value="GAL4"/>
    <property type="match status" value="1"/>
</dbReference>
<dbReference type="PANTHER" id="PTHR31069:SF12">
    <property type="entry name" value="TRANSCRIPTION FACTOR DOMAIN-CONTAINING PROTEIN"/>
    <property type="match status" value="1"/>
</dbReference>
<dbReference type="InterPro" id="IPR001138">
    <property type="entry name" value="Zn2Cys6_DnaBD"/>
</dbReference>
<dbReference type="GO" id="GO:0008270">
    <property type="term" value="F:zinc ion binding"/>
    <property type="evidence" value="ECO:0007669"/>
    <property type="project" value="InterPro"/>
</dbReference>
<dbReference type="GO" id="GO:0045944">
    <property type="term" value="P:positive regulation of transcription by RNA polymerase II"/>
    <property type="evidence" value="ECO:0007669"/>
    <property type="project" value="TreeGrafter"/>
</dbReference>
<dbReference type="RefSeq" id="XP_505368.3">
    <property type="nucleotide sequence ID" value="XM_505368.3"/>
</dbReference>
<dbReference type="EMBL" id="CP017558">
    <property type="protein sequence ID" value="AOW07125.1"/>
    <property type="molecule type" value="Genomic_DNA"/>
</dbReference>
<dbReference type="PRINTS" id="PR00755">
    <property type="entry name" value="AFLATOXINBRP"/>
</dbReference>
<accession>A0A1H6PRH6</accession>
<protein>
    <recommendedName>
        <fullName evidence="8">Zn(2)-C6 fungal-type domain-containing protein</fullName>
    </recommendedName>
</protein>
<dbReference type="InterPro" id="IPR036864">
    <property type="entry name" value="Zn2-C6_fun-type_DNA-bd_sf"/>
</dbReference>
<proteinExistence type="predicted"/>
<sequence length="812" mass="91147">MDHLSQAGADPTKRKADSQPMVNVVPIQPSSVERFSPYPVKQRRKRVPKNCSSCLKSKTKCDRERPYCGRCVERGLTCEYACEADVPSMAGLLADNKRLNEDLDRLKRLMDDEHVLEESMPSLVMKNIIVKDTKDAEELPQGSPEEPQEYKEPSRDDNVGINRLTLIGHTGSKLWSSSLMSVNPGYHCATIYGNVDMTSDFCFGGQVQQERLKTTPAYPIHNPEYHPVSSVLLNYFFQHIYYFWPLHHEPWVRDKFQLIIDQKAELSNVSLVLSVFSVAAYALNDETRLYLQGVLPAGGAITVDNIADSIHLAAHQSLDAACMINRPSVETLGSLVMLQVSASIRSPLGCVTTPVFGTIVDLAYSLGMHRDPSNFTTDPVEAEFRRRIWYEIVALDRQRASHLFRPTFVSQNSYDTLSPGNVEGDNIILAGVVVYRALAIEAFVRRLVFSSKPVSYNYILSVDKHLQSVLENRSCARFRVPEDFATVKDPKVVPTRPFPQDEITAVIIECILLRSIMILHKPFMRAYRCPHYTEHYHKSYRYSFIRCWEAARRISQIVLALHERPHLTSKYTFLTSGVCLYHGIDATCLIGLSYLHSKSETDPNSNGDMIILQRMKELIRKLVPTSIVAREANALFERMYAVIHKKFANKKSAASVTGAGSRSAFRGPTGHQHPIPDQQQQQQPQQKQQGAGGDVSQPTPPFVPHDASSTSSVSSTSPDVIANQMLRPPLMFAPNNNNPAPTDGSEEFDMQFWEGYFPSLYFPNPPSGSNLQADPAPQEVNNNDLFGEIPSELFFPVESWVDGQQSGKSVIF</sequence>
<evidence type="ECO:0000256" key="6">
    <source>
        <dbReference type="SAM" id="Coils"/>
    </source>
</evidence>
<keyword evidence="6" id="KW-0175">Coiled coil</keyword>
<feature type="compositionally biased region" description="Low complexity" evidence="7">
    <location>
        <begin position="678"/>
        <end position="689"/>
    </location>
</feature>
<dbReference type="PANTHER" id="PTHR31069">
    <property type="entry name" value="OLEATE-ACTIVATED TRANSCRIPTION FACTOR 1-RELATED"/>
    <property type="match status" value="1"/>
</dbReference>
<dbReference type="Pfam" id="PF04082">
    <property type="entry name" value="Fungal_trans"/>
    <property type="match status" value="1"/>
</dbReference>
<keyword evidence="2" id="KW-0805">Transcription regulation</keyword>
<evidence type="ECO:0000256" key="5">
    <source>
        <dbReference type="ARBA" id="ARBA00023242"/>
    </source>
</evidence>
<gene>
    <name evidence="9" type="ORF">YALI1_F17805g</name>
</gene>
<evidence type="ECO:0000256" key="7">
    <source>
        <dbReference type="SAM" id="MobiDB-lite"/>
    </source>
</evidence>
<keyword evidence="3" id="KW-0238">DNA-binding</keyword>
<dbReference type="VEuPathDB" id="FungiDB:YALI1_F17805g"/>
<dbReference type="SMART" id="SM00906">
    <property type="entry name" value="Fungal_trans"/>
    <property type="match status" value="1"/>
</dbReference>
<dbReference type="GO" id="GO:0006351">
    <property type="term" value="P:DNA-templated transcription"/>
    <property type="evidence" value="ECO:0007669"/>
    <property type="project" value="InterPro"/>
</dbReference>
<dbReference type="KEGG" id="yli:2908313"/>
<dbReference type="GO" id="GO:0000981">
    <property type="term" value="F:DNA-binding transcription factor activity, RNA polymerase II-specific"/>
    <property type="evidence" value="ECO:0007669"/>
    <property type="project" value="InterPro"/>
</dbReference>
<reference evidence="9 10" key="1">
    <citation type="journal article" date="2016" name="PLoS ONE">
        <title>Sequence Assembly of Yarrowia lipolytica Strain W29/CLIB89 Shows Transposable Element Diversity.</title>
        <authorList>
            <person name="Magnan C."/>
            <person name="Yu J."/>
            <person name="Chang I."/>
            <person name="Jahn E."/>
            <person name="Kanomata Y."/>
            <person name="Wu J."/>
            <person name="Zeller M."/>
            <person name="Oakes M."/>
            <person name="Baldi P."/>
            <person name="Sandmeyer S."/>
        </authorList>
    </citation>
    <scope>NUCLEOTIDE SEQUENCE [LARGE SCALE GENOMIC DNA]</scope>
    <source>
        <strain evidence="10">CLIB89(W29)</strain>
    </source>
</reference>
<feature type="region of interest" description="Disordered" evidence="7">
    <location>
        <begin position="134"/>
        <end position="156"/>
    </location>
</feature>
<keyword evidence="1" id="KW-0479">Metal-binding</keyword>
<dbReference type="Proteomes" id="UP000182444">
    <property type="component" value="Chromosome 1F"/>
</dbReference>
<dbReference type="CDD" id="cd12148">
    <property type="entry name" value="fungal_TF_MHR"/>
    <property type="match status" value="1"/>
</dbReference>
<dbReference type="InterPro" id="IPR050675">
    <property type="entry name" value="OAF3"/>
</dbReference>
<dbReference type="Pfam" id="PF00172">
    <property type="entry name" value="Zn_clus"/>
    <property type="match status" value="1"/>
</dbReference>
<evidence type="ECO:0000256" key="4">
    <source>
        <dbReference type="ARBA" id="ARBA00023163"/>
    </source>
</evidence>
<dbReference type="GO" id="GO:0005634">
    <property type="term" value="C:nucleus"/>
    <property type="evidence" value="ECO:0007669"/>
    <property type="project" value="TreeGrafter"/>
</dbReference>
<dbReference type="VEuPathDB" id="FungiDB:YALI0_F13321g"/>
<dbReference type="GO" id="GO:0000978">
    <property type="term" value="F:RNA polymerase II cis-regulatory region sequence-specific DNA binding"/>
    <property type="evidence" value="ECO:0007669"/>
    <property type="project" value="TreeGrafter"/>
</dbReference>
<keyword evidence="5" id="KW-0539">Nucleus</keyword>
<dbReference type="CDD" id="cd00067">
    <property type="entry name" value="GAL4"/>
    <property type="match status" value="1"/>
</dbReference>
<dbReference type="GeneID" id="2908313"/>
<feature type="domain" description="Zn(2)-C6 fungal-type" evidence="8">
    <location>
        <begin position="50"/>
        <end position="80"/>
    </location>
</feature>
<dbReference type="AlphaFoldDB" id="A0A1H6PRH6"/>
<feature type="coiled-coil region" evidence="6">
    <location>
        <begin position="89"/>
        <end position="116"/>
    </location>
</feature>
<feature type="region of interest" description="Disordered" evidence="7">
    <location>
        <begin position="1"/>
        <end position="21"/>
    </location>
</feature>
<organism evidence="9 10">
    <name type="scientific">Yarrowia lipolytica</name>
    <name type="common">Candida lipolytica</name>
    <dbReference type="NCBI Taxonomy" id="4952"/>
    <lineage>
        <taxon>Eukaryota</taxon>
        <taxon>Fungi</taxon>
        <taxon>Dikarya</taxon>
        <taxon>Ascomycota</taxon>
        <taxon>Saccharomycotina</taxon>
        <taxon>Dipodascomycetes</taxon>
        <taxon>Dipodascales</taxon>
        <taxon>Dipodascales incertae sedis</taxon>
        <taxon>Yarrowia</taxon>
    </lineage>
</organism>
<dbReference type="SUPFAM" id="SSF57701">
    <property type="entry name" value="Zn2/Cys6 DNA-binding domain"/>
    <property type="match status" value="1"/>
</dbReference>
<dbReference type="Gene3D" id="4.10.240.10">
    <property type="entry name" value="Zn(2)-C6 fungal-type DNA-binding domain"/>
    <property type="match status" value="1"/>
</dbReference>
<feature type="compositionally biased region" description="Low complexity" evidence="7">
    <location>
        <begin position="708"/>
        <end position="717"/>
    </location>
</feature>
<dbReference type="PROSITE" id="PS50048">
    <property type="entry name" value="ZN2_CY6_FUNGAL_2"/>
    <property type="match status" value="1"/>
</dbReference>
<evidence type="ECO:0000313" key="10">
    <source>
        <dbReference type="Proteomes" id="UP000182444"/>
    </source>
</evidence>
<evidence type="ECO:0000313" key="9">
    <source>
        <dbReference type="EMBL" id="AOW07125.1"/>
    </source>
</evidence>
<keyword evidence="4" id="KW-0804">Transcription</keyword>
<evidence type="ECO:0000256" key="2">
    <source>
        <dbReference type="ARBA" id="ARBA00023015"/>
    </source>
</evidence>
<evidence type="ECO:0000256" key="1">
    <source>
        <dbReference type="ARBA" id="ARBA00022723"/>
    </source>
</evidence>
<evidence type="ECO:0000256" key="3">
    <source>
        <dbReference type="ARBA" id="ARBA00023125"/>
    </source>
</evidence>